<gene>
    <name evidence="9" type="ORF">RJ45_09215</name>
</gene>
<dbReference type="InterPro" id="IPR051800">
    <property type="entry name" value="PqiA-PqiB_transport"/>
</dbReference>
<dbReference type="NCBIfam" id="NF008070">
    <property type="entry name" value="PRK10807.1"/>
    <property type="match status" value="1"/>
</dbReference>
<evidence type="ECO:0000256" key="2">
    <source>
        <dbReference type="ARBA" id="ARBA00022475"/>
    </source>
</evidence>
<keyword evidence="4 7" id="KW-0812">Transmembrane</keyword>
<evidence type="ECO:0000256" key="7">
    <source>
        <dbReference type="SAM" id="Phobius"/>
    </source>
</evidence>
<dbReference type="Pfam" id="PF02470">
    <property type="entry name" value="MlaD"/>
    <property type="match status" value="3"/>
</dbReference>
<accession>A0A0B9GYX8</accession>
<dbReference type="Proteomes" id="UP000031278">
    <property type="component" value="Unassembled WGS sequence"/>
</dbReference>
<dbReference type="RefSeq" id="WP_039460810.1">
    <property type="nucleotide sequence ID" value="NZ_JWLZ01000146.1"/>
</dbReference>
<dbReference type="AlphaFoldDB" id="A0A0B9GYX8"/>
<feature type="transmembrane region" description="Helical" evidence="7">
    <location>
        <begin position="20"/>
        <end position="39"/>
    </location>
</feature>
<dbReference type="InterPro" id="IPR003399">
    <property type="entry name" value="Mce/MlaD"/>
</dbReference>
<sequence length="548" mass="60987">MSETSSPQAKKEAIKQISSIWLVPVIAVGIGLWMLFQFITSQGPEIVLNIDTAEGIEVGKTEIKALNVKVGVVTAVTLNEDYSAIQVTAQMDKDAARMLKEDSLFWVVKPRIGKSGVSGLDTLLSGAYIQLRPGKSEKEQRTFDVLDIPPVAPPDAKGLRLILTHSEAGKLGVGDPVLYEGFTVGRVENATFDTESKKAHYQLFIFEPYNSLIRKSTRFWLTSGVDLQMSAEGFNLKIGSIESLITGGVSFRVPKGREPGELITKNKSKFRLYDNIKQVRERFFEDYLEYVMLFDESVRGLKPGAPVEYRGIQIGTVRKVPLDIMSGEKSFSNRQIPVLVRIELDRVSAHVKYQNLEMLKASLEQEFSYGLRGSLKTANILTGALLVDVEVYPEEKKYKHRNYGEYDVFPTKAGGFAQIQKEITSILKKINNLPVEDTLLTLNKTLETSQKTLLAAEKVAKELNSLLAQKDTKAIPGEIRESLQQIQDTLNGYSPDGAPYQNLEQALIQFEQVMAELQPVLRQINEKPNSLIFSGEKAADPIPVGGRQ</sequence>
<feature type="domain" description="Mce/MlaD" evidence="8">
    <location>
        <begin position="288"/>
        <end position="389"/>
    </location>
</feature>
<dbReference type="PANTHER" id="PTHR30462:SF2">
    <property type="entry name" value="INTERMEMBRANE TRANSPORT PROTEIN PQIB"/>
    <property type="match status" value="1"/>
</dbReference>
<evidence type="ECO:0000256" key="3">
    <source>
        <dbReference type="ARBA" id="ARBA00022519"/>
    </source>
</evidence>
<comment type="caution">
    <text evidence="9">The sequence shown here is derived from an EMBL/GenBank/DDBJ whole genome shotgun (WGS) entry which is preliminary data.</text>
</comment>
<evidence type="ECO:0000313" key="10">
    <source>
        <dbReference type="Proteomes" id="UP000031278"/>
    </source>
</evidence>
<organism evidence="9 10">
    <name type="scientific">Photobacterium gaetbulicola</name>
    <dbReference type="NCBI Taxonomy" id="1295392"/>
    <lineage>
        <taxon>Bacteria</taxon>
        <taxon>Pseudomonadati</taxon>
        <taxon>Pseudomonadota</taxon>
        <taxon>Gammaproteobacteria</taxon>
        <taxon>Vibrionales</taxon>
        <taxon>Vibrionaceae</taxon>
        <taxon>Photobacterium</taxon>
    </lineage>
</organism>
<evidence type="ECO:0000259" key="8">
    <source>
        <dbReference type="Pfam" id="PF02470"/>
    </source>
</evidence>
<comment type="subcellular location">
    <subcellularLocation>
        <location evidence="1">Cell inner membrane</location>
    </subcellularLocation>
</comment>
<keyword evidence="3" id="KW-0997">Cell inner membrane</keyword>
<evidence type="ECO:0000256" key="5">
    <source>
        <dbReference type="ARBA" id="ARBA00022989"/>
    </source>
</evidence>
<evidence type="ECO:0000313" key="9">
    <source>
        <dbReference type="EMBL" id="KHT63946.1"/>
    </source>
</evidence>
<dbReference type="PANTHER" id="PTHR30462">
    <property type="entry name" value="INTERMEMBRANE TRANSPORT PROTEIN PQIB-RELATED"/>
    <property type="match status" value="1"/>
</dbReference>
<evidence type="ECO:0000256" key="4">
    <source>
        <dbReference type="ARBA" id="ARBA00022692"/>
    </source>
</evidence>
<feature type="domain" description="Mce/MlaD" evidence="8">
    <location>
        <begin position="43"/>
        <end position="134"/>
    </location>
</feature>
<keyword evidence="6 7" id="KW-0472">Membrane</keyword>
<dbReference type="EMBL" id="JWLZ01000146">
    <property type="protein sequence ID" value="KHT63946.1"/>
    <property type="molecule type" value="Genomic_DNA"/>
</dbReference>
<evidence type="ECO:0000256" key="6">
    <source>
        <dbReference type="ARBA" id="ARBA00023136"/>
    </source>
</evidence>
<reference evidence="9 10" key="1">
    <citation type="submission" date="2014-12" db="EMBL/GenBank/DDBJ databases">
        <title>Genome sequencing of Photobacterium gaetbulicola AD005a.</title>
        <authorList>
            <person name="Adrian T.G.S."/>
            <person name="Chan K.G."/>
        </authorList>
    </citation>
    <scope>NUCLEOTIDE SEQUENCE [LARGE SCALE GENOMIC DNA]</scope>
    <source>
        <strain evidence="9 10">AD005a</strain>
    </source>
</reference>
<feature type="domain" description="Mce/MlaD" evidence="8">
    <location>
        <begin position="159"/>
        <end position="221"/>
    </location>
</feature>
<dbReference type="GO" id="GO:0005886">
    <property type="term" value="C:plasma membrane"/>
    <property type="evidence" value="ECO:0007669"/>
    <property type="project" value="UniProtKB-SubCell"/>
</dbReference>
<keyword evidence="2" id="KW-1003">Cell membrane</keyword>
<evidence type="ECO:0000256" key="1">
    <source>
        <dbReference type="ARBA" id="ARBA00004533"/>
    </source>
</evidence>
<proteinExistence type="predicted"/>
<protein>
    <submittedName>
        <fullName evidence="9">Paraquat-inducible protein B</fullName>
    </submittedName>
</protein>
<name>A0A0B9GYX8_9GAMM</name>
<keyword evidence="5 7" id="KW-1133">Transmembrane helix</keyword>